<dbReference type="SUPFAM" id="SSF89360">
    <property type="entry name" value="HesB-like domain"/>
    <property type="match status" value="1"/>
</dbReference>
<dbReference type="Pfam" id="PF01521">
    <property type="entry name" value="Fe-S_biosyn"/>
    <property type="match status" value="1"/>
</dbReference>
<dbReference type="OrthoDB" id="1938621at2759"/>
<reference evidence="3" key="1">
    <citation type="submission" date="2022-11" db="EMBL/GenBank/DDBJ databases">
        <authorList>
            <person name="Petersen C."/>
        </authorList>
    </citation>
    <scope>NUCLEOTIDE SEQUENCE</scope>
    <source>
        <strain evidence="3">IBT 26290</strain>
    </source>
</reference>
<dbReference type="PANTHER" id="PTHR43011">
    <property type="entry name" value="IRON-SULFUR CLUSTER ASSEMBLY 2 HOMOLOG, MITOCHONDRIAL"/>
    <property type="match status" value="1"/>
</dbReference>
<feature type="domain" description="Core" evidence="2">
    <location>
        <begin position="102"/>
        <end position="226"/>
    </location>
</feature>
<evidence type="ECO:0000259" key="2">
    <source>
        <dbReference type="Pfam" id="PF01521"/>
    </source>
</evidence>
<evidence type="ECO:0000313" key="3">
    <source>
        <dbReference type="EMBL" id="KAJ5176092.1"/>
    </source>
</evidence>
<dbReference type="AlphaFoldDB" id="A0A9W9IGN2"/>
<accession>A0A9W9IGN2</accession>
<keyword evidence="4" id="KW-1185">Reference proteome</keyword>
<name>A0A9W9IGN2_9EURO</name>
<dbReference type="NCBIfam" id="TIGR00049">
    <property type="entry name" value="iron-sulfur cluster assembly accessory protein"/>
    <property type="match status" value="1"/>
</dbReference>
<dbReference type="GO" id="GO:0051539">
    <property type="term" value="F:4 iron, 4 sulfur cluster binding"/>
    <property type="evidence" value="ECO:0007669"/>
    <property type="project" value="TreeGrafter"/>
</dbReference>
<gene>
    <name evidence="3" type="ORF">N7482_001969</name>
</gene>
<dbReference type="GO" id="GO:0016226">
    <property type="term" value="P:iron-sulfur cluster assembly"/>
    <property type="evidence" value="ECO:0007669"/>
    <property type="project" value="InterPro"/>
</dbReference>
<reference evidence="3" key="2">
    <citation type="journal article" date="2023" name="IMA Fungus">
        <title>Comparative genomic study of the Penicillium genus elucidates a diverse pangenome and 15 lateral gene transfer events.</title>
        <authorList>
            <person name="Petersen C."/>
            <person name="Sorensen T."/>
            <person name="Nielsen M.R."/>
            <person name="Sondergaard T.E."/>
            <person name="Sorensen J.L."/>
            <person name="Fitzpatrick D.A."/>
            <person name="Frisvad J.C."/>
            <person name="Nielsen K.L."/>
        </authorList>
    </citation>
    <scope>NUCLEOTIDE SEQUENCE</scope>
    <source>
        <strain evidence="3">IBT 26290</strain>
    </source>
</reference>
<comment type="caution">
    <text evidence="3">The sequence shown here is derived from an EMBL/GenBank/DDBJ whole genome shotgun (WGS) entry which is preliminary data.</text>
</comment>
<dbReference type="Gene3D" id="2.60.300.12">
    <property type="entry name" value="HesB-like domain"/>
    <property type="match status" value="1"/>
</dbReference>
<dbReference type="GeneID" id="81423270"/>
<dbReference type="GO" id="GO:0005739">
    <property type="term" value="C:mitochondrion"/>
    <property type="evidence" value="ECO:0007669"/>
    <property type="project" value="TreeGrafter"/>
</dbReference>
<dbReference type="GO" id="GO:0051537">
    <property type="term" value="F:2 iron, 2 sulfur cluster binding"/>
    <property type="evidence" value="ECO:0007669"/>
    <property type="project" value="TreeGrafter"/>
</dbReference>
<comment type="similarity">
    <text evidence="1">Belongs to the HesB/IscA family.</text>
</comment>
<protein>
    <recommendedName>
        <fullName evidence="2">Core domain-containing protein</fullName>
    </recommendedName>
</protein>
<evidence type="ECO:0000313" key="4">
    <source>
        <dbReference type="Proteomes" id="UP001149163"/>
    </source>
</evidence>
<dbReference type="RefSeq" id="XP_056547700.1">
    <property type="nucleotide sequence ID" value="XM_056684094.1"/>
</dbReference>
<dbReference type="Proteomes" id="UP001149163">
    <property type="component" value="Unassembled WGS sequence"/>
</dbReference>
<organism evidence="3 4">
    <name type="scientific">Penicillium canariense</name>
    <dbReference type="NCBI Taxonomy" id="189055"/>
    <lineage>
        <taxon>Eukaryota</taxon>
        <taxon>Fungi</taxon>
        <taxon>Dikarya</taxon>
        <taxon>Ascomycota</taxon>
        <taxon>Pezizomycotina</taxon>
        <taxon>Eurotiomycetes</taxon>
        <taxon>Eurotiomycetidae</taxon>
        <taxon>Eurotiales</taxon>
        <taxon>Aspergillaceae</taxon>
        <taxon>Penicillium</taxon>
    </lineage>
</organism>
<evidence type="ECO:0000256" key="1">
    <source>
        <dbReference type="ARBA" id="ARBA00006718"/>
    </source>
</evidence>
<dbReference type="FunFam" id="2.60.300.12:FF:000014">
    <property type="entry name" value="Iron-sulfur cluster assembly accessory protein Isa2, putative"/>
    <property type="match status" value="1"/>
</dbReference>
<proteinExistence type="inferred from homology"/>
<dbReference type="EMBL" id="JAPQKN010000001">
    <property type="protein sequence ID" value="KAJ5176092.1"/>
    <property type="molecule type" value="Genomic_DNA"/>
</dbReference>
<dbReference type="PANTHER" id="PTHR43011:SF1">
    <property type="entry name" value="IRON-SULFUR CLUSTER ASSEMBLY 2 HOMOLOG, MITOCHONDRIAL"/>
    <property type="match status" value="1"/>
</dbReference>
<sequence length="232" mass="24921">MSRSLFASTATRRLVQQQGRLFSTSRSALRLSASSSVSELATRRGTAGLTVMHAYRPSSLQGCIFRSPVRQSIASFSSSFVRSATKVTQNPRTGDDGETLMIGISPRAVERLREITDPSSSHSATKEENPYHHLRITVTSGGCHGFQYMMSLESANKIDAEEDTVFEGEADSSEASTNAAGGAKVVMDEPSLELLSGSTVDYTTELIGSQFKIVDNPRATSNCGCGTSFDVM</sequence>
<dbReference type="GO" id="GO:0005506">
    <property type="term" value="F:iron ion binding"/>
    <property type="evidence" value="ECO:0007669"/>
    <property type="project" value="TreeGrafter"/>
</dbReference>
<dbReference type="InterPro" id="IPR000361">
    <property type="entry name" value="ATAP_core_dom"/>
</dbReference>
<dbReference type="InterPro" id="IPR016092">
    <property type="entry name" value="ATAP"/>
</dbReference>
<dbReference type="InterPro" id="IPR035903">
    <property type="entry name" value="HesB-like_dom_sf"/>
</dbReference>